<comment type="caution">
    <text evidence="1">The sequence shown here is derived from an EMBL/GenBank/DDBJ whole genome shotgun (WGS) entry which is preliminary data.</text>
</comment>
<proteinExistence type="predicted"/>
<protein>
    <recommendedName>
        <fullName evidence="3">Collagen-like protein</fullName>
    </recommendedName>
</protein>
<sequence length="132" mass="14046">MEQVSVGFVAFYAGFQHQSFLLGRITAHFAGFLYNVTDCGALGPSQITAAPIVFGFSPTFGPRTSALPNVFGFPHTFGPRTSALPNLFGFPPTFGPHASRLPNVFGFSPTFGPGASSLPKVFGFSLTSWTHI</sequence>
<name>A0ABS4P1P4_9BACL</name>
<accession>A0ABS4P1P4</accession>
<organism evidence="1 2">
    <name type="scientific">Paenibacillus silagei</name>
    <dbReference type="NCBI Taxonomy" id="1670801"/>
    <lineage>
        <taxon>Bacteria</taxon>
        <taxon>Bacillati</taxon>
        <taxon>Bacillota</taxon>
        <taxon>Bacilli</taxon>
        <taxon>Bacillales</taxon>
        <taxon>Paenibacillaceae</taxon>
        <taxon>Paenibacillus</taxon>
    </lineage>
</organism>
<evidence type="ECO:0008006" key="3">
    <source>
        <dbReference type="Google" id="ProtNLM"/>
    </source>
</evidence>
<dbReference type="RefSeq" id="WP_209879567.1">
    <property type="nucleotide sequence ID" value="NZ_JAGGLV010000039.1"/>
</dbReference>
<keyword evidence="2" id="KW-1185">Reference proteome</keyword>
<dbReference type="Proteomes" id="UP000773462">
    <property type="component" value="Unassembled WGS sequence"/>
</dbReference>
<gene>
    <name evidence="1" type="ORF">J2Z70_006425</name>
</gene>
<evidence type="ECO:0000313" key="1">
    <source>
        <dbReference type="EMBL" id="MBP2116208.1"/>
    </source>
</evidence>
<reference evidence="1 2" key="1">
    <citation type="submission" date="2021-03" db="EMBL/GenBank/DDBJ databases">
        <title>Genomic Encyclopedia of Type Strains, Phase IV (KMG-IV): sequencing the most valuable type-strain genomes for metagenomic binning, comparative biology and taxonomic classification.</title>
        <authorList>
            <person name="Goeker M."/>
        </authorList>
    </citation>
    <scope>NUCLEOTIDE SEQUENCE [LARGE SCALE GENOMIC DNA]</scope>
    <source>
        <strain evidence="1 2">DSM 101953</strain>
    </source>
</reference>
<evidence type="ECO:0000313" key="2">
    <source>
        <dbReference type="Proteomes" id="UP000773462"/>
    </source>
</evidence>
<dbReference type="EMBL" id="JAGGLV010000039">
    <property type="protein sequence ID" value="MBP2116208.1"/>
    <property type="molecule type" value="Genomic_DNA"/>
</dbReference>